<evidence type="ECO:0000313" key="2">
    <source>
        <dbReference type="EMBL" id="GFE07778.1"/>
    </source>
</evidence>
<dbReference type="AlphaFoldDB" id="A0A640S9P5"/>
<proteinExistence type="predicted"/>
<dbReference type="Pfam" id="PF00903">
    <property type="entry name" value="Glyoxalase"/>
    <property type="match status" value="1"/>
</dbReference>
<dbReference type="SUPFAM" id="SSF54593">
    <property type="entry name" value="Glyoxalase/Bleomycin resistance protein/Dihydroxybiphenyl dioxygenase"/>
    <property type="match status" value="1"/>
</dbReference>
<organism evidence="2 4">
    <name type="scientific">Streptomyces caniferus</name>
    <dbReference type="NCBI Taxonomy" id="285557"/>
    <lineage>
        <taxon>Bacteria</taxon>
        <taxon>Bacillati</taxon>
        <taxon>Actinomycetota</taxon>
        <taxon>Actinomycetes</taxon>
        <taxon>Kitasatosporales</taxon>
        <taxon>Streptomycetaceae</taxon>
        <taxon>Streptomyces</taxon>
    </lineage>
</organism>
<dbReference type="PANTHER" id="PTHR35006:SF2">
    <property type="entry name" value="GLYOXALASE FAMILY PROTEIN (AFU_ORTHOLOGUE AFUA_5G14830)"/>
    <property type="match status" value="1"/>
</dbReference>
<name>A0A640S9P5_9ACTN</name>
<dbReference type="Proteomes" id="UP000435837">
    <property type="component" value="Unassembled WGS sequence"/>
</dbReference>
<evidence type="ECO:0000313" key="5">
    <source>
        <dbReference type="Proteomes" id="UP001432292"/>
    </source>
</evidence>
<protein>
    <submittedName>
        <fullName evidence="2">Glyoxalase</fullName>
    </submittedName>
    <submittedName>
        <fullName evidence="3">VOC family protein</fullName>
    </submittedName>
</protein>
<dbReference type="InterPro" id="IPR029068">
    <property type="entry name" value="Glyas_Bleomycin-R_OHBP_Dase"/>
</dbReference>
<dbReference type="Proteomes" id="UP001432292">
    <property type="component" value="Chromosome"/>
</dbReference>
<dbReference type="PANTHER" id="PTHR35006">
    <property type="entry name" value="GLYOXALASE FAMILY PROTEIN (AFU_ORTHOLOGUE AFUA_5G14830)"/>
    <property type="match status" value="1"/>
</dbReference>
<feature type="domain" description="VOC" evidence="1">
    <location>
        <begin position="7"/>
        <end position="127"/>
    </location>
</feature>
<dbReference type="InterPro" id="IPR037523">
    <property type="entry name" value="VOC_core"/>
</dbReference>
<dbReference type="PROSITE" id="PS51819">
    <property type="entry name" value="VOC"/>
    <property type="match status" value="1"/>
</dbReference>
<sequence length="130" mass="13994">MEAPLSFIHHLGVFASDFEVSEAFYTAALGPLGITIGYRADGVAEYWDPERDTPSLSLERAEEAAAVTRGVHIAFAAGSRDAVDRFHAAASAAGGSSRHAPRPWKEYRAYCAFVSDPDGNNIEAVHKEIS</sequence>
<evidence type="ECO:0000313" key="4">
    <source>
        <dbReference type="Proteomes" id="UP000435837"/>
    </source>
</evidence>
<reference evidence="3" key="2">
    <citation type="submission" date="2022-10" db="EMBL/GenBank/DDBJ databases">
        <title>The complete genomes of actinobacterial strains from the NBC collection.</title>
        <authorList>
            <person name="Joergensen T.S."/>
            <person name="Alvarez Arevalo M."/>
            <person name="Sterndorff E.B."/>
            <person name="Faurdal D."/>
            <person name="Vuksanovic O."/>
            <person name="Mourched A.-S."/>
            <person name="Charusanti P."/>
            <person name="Shaw S."/>
            <person name="Blin K."/>
            <person name="Weber T."/>
        </authorList>
    </citation>
    <scope>NUCLEOTIDE SEQUENCE</scope>
    <source>
        <strain evidence="3">NBC_01256</strain>
    </source>
</reference>
<dbReference type="InterPro" id="IPR004360">
    <property type="entry name" value="Glyas_Fos-R_dOase_dom"/>
</dbReference>
<dbReference type="OrthoDB" id="5242506at2"/>
<dbReference type="EMBL" id="BLIN01000005">
    <property type="protein sequence ID" value="GFE07778.1"/>
    <property type="molecule type" value="Genomic_DNA"/>
</dbReference>
<dbReference type="Gene3D" id="3.10.180.10">
    <property type="entry name" value="2,3-Dihydroxybiphenyl 1,2-Dioxygenase, domain 1"/>
    <property type="match status" value="1"/>
</dbReference>
<evidence type="ECO:0000259" key="1">
    <source>
        <dbReference type="PROSITE" id="PS51819"/>
    </source>
</evidence>
<accession>A0A640S9P5</accession>
<keyword evidence="5" id="KW-1185">Reference proteome</keyword>
<dbReference type="EMBL" id="CP108473">
    <property type="protein sequence ID" value="WUS27266.1"/>
    <property type="molecule type" value="Genomic_DNA"/>
</dbReference>
<evidence type="ECO:0000313" key="3">
    <source>
        <dbReference type="EMBL" id="WUS27266.1"/>
    </source>
</evidence>
<gene>
    <name evidence="3" type="ORF">OG727_36055</name>
    <name evidence="2" type="ORF">Scani_40460</name>
</gene>
<dbReference type="CDD" id="cd07262">
    <property type="entry name" value="VOC_like"/>
    <property type="match status" value="1"/>
</dbReference>
<dbReference type="RefSeq" id="WP_159477903.1">
    <property type="nucleotide sequence ID" value="NZ_BAAATH010000022.1"/>
</dbReference>
<reference evidence="2 4" key="1">
    <citation type="submission" date="2019-12" db="EMBL/GenBank/DDBJ databases">
        <title>Whole genome shotgun sequence of Streptomyces caniferus NBRC 15389.</title>
        <authorList>
            <person name="Ichikawa N."/>
            <person name="Kimura A."/>
            <person name="Kitahashi Y."/>
            <person name="Komaki H."/>
            <person name="Tamura T."/>
        </authorList>
    </citation>
    <scope>NUCLEOTIDE SEQUENCE [LARGE SCALE GENOMIC DNA]</scope>
    <source>
        <strain evidence="2 4">NBRC 15389</strain>
    </source>
</reference>